<dbReference type="EMBL" id="JBHTMY010000002">
    <property type="protein sequence ID" value="MFD1314470.1"/>
    <property type="molecule type" value="Genomic_DNA"/>
</dbReference>
<keyword evidence="2" id="KW-0378">Hydrolase</keyword>
<dbReference type="PROSITE" id="PS00629">
    <property type="entry name" value="IMP_1"/>
    <property type="match status" value="1"/>
</dbReference>
<keyword evidence="3" id="KW-0460">Magnesium</keyword>
<dbReference type="Gene3D" id="3.30.540.10">
    <property type="entry name" value="Fructose-1,6-Bisphosphatase, subunit A, domain 1"/>
    <property type="match status" value="1"/>
</dbReference>
<protein>
    <submittedName>
        <fullName evidence="4">Inositol monophosphatase family protein</fullName>
    </submittedName>
</protein>
<dbReference type="Proteomes" id="UP001597201">
    <property type="component" value="Unassembled WGS sequence"/>
</dbReference>
<dbReference type="Pfam" id="PF00459">
    <property type="entry name" value="Inositol_P"/>
    <property type="match status" value="1"/>
</dbReference>
<keyword evidence="1" id="KW-0479">Metal-binding</keyword>
<evidence type="ECO:0000313" key="4">
    <source>
        <dbReference type="EMBL" id="MFD1314470.1"/>
    </source>
</evidence>
<proteinExistence type="predicted"/>
<reference evidence="5" key="1">
    <citation type="journal article" date="2019" name="Int. J. Syst. Evol. Microbiol.">
        <title>The Global Catalogue of Microorganisms (GCM) 10K type strain sequencing project: providing services to taxonomists for standard genome sequencing and annotation.</title>
        <authorList>
            <consortium name="The Broad Institute Genomics Platform"/>
            <consortium name="The Broad Institute Genome Sequencing Center for Infectious Disease"/>
            <person name="Wu L."/>
            <person name="Ma J."/>
        </authorList>
    </citation>
    <scope>NUCLEOTIDE SEQUENCE [LARGE SCALE GENOMIC DNA]</scope>
    <source>
        <strain evidence="5">CCUG 61485</strain>
    </source>
</reference>
<evidence type="ECO:0000313" key="5">
    <source>
        <dbReference type="Proteomes" id="UP001597201"/>
    </source>
</evidence>
<evidence type="ECO:0000256" key="1">
    <source>
        <dbReference type="ARBA" id="ARBA00022723"/>
    </source>
</evidence>
<dbReference type="RefSeq" id="WP_377176102.1">
    <property type="nucleotide sequence ID" value="NZ_JBHTMY010000002.1"/>
</dbReference>
<dbReference type="InterPro" id="IPR020583">
    <property type="entry name" value="Inositol_monoP_metal-BS"/>
</dbReference>
<comment type="caution">
    <text evidence="4">The sequence shown here is derived from an EMBL/GenBank/DDBJ whole genome shotgun (WGS) entry which is preliminary data.</text>
</comment>
<name>A0ABW3Y0L1_9FLAO</name>
<gene>
    <name evidence="4" type="ORF">ACFQ39_02485</name>
</gene>
<organism evidence="4 5">
    <name type="scientific">Namhaeicola litoreus</name>
    <dbReference type="NCBI Taxonomy" id="1052145"/>
    <lineage>
        <taxon>Bacteria</taxon>
        <taxon>Pseudomonadati</taxon>
        <taxon>Bacteroidota</taxon>
        <taxon>Flavobacteriia</taxon>
        <taxon>Flavobacteriales</taxon>
        <taxon>Flavobacteriaceae</taxon>
        <taxon>Namhaeicola</taxon>
    </lineage>
</organism>
<dbReference type="InterPro" id="IPR000760">
    <property type="entry name" value="Inositol_monophosphatase-like"/>
</dbReference>
<dbReference type="PRINTS" id="PR00377">
    <property type="entry name" value="IMPHPHTASES"/>
</dbReference>
<evidence type="ECO:0000256" key="2">
    <source>
        <dbReference type="ARBA" id="ARBA00022801"/>
    </source>
</evidence>
<accession>A0ABW3Y0L1</accession>
<dbReference type="SUPFAM" id="SSF56655">
    <property type="entry name" value="Carbohydrate phosphatase"/>
    <property type="match status" value="1"/>
</dbReference>
<dbReference type="Gene3D" id="3.40.190.80">
    <property type="match status" value="1"/>
</dbReference>
<dbReference type="PANTHER" id="PTHR20854">
    <property type="entry name" value="INOSITOL MONOPHOSPHATASE"/>
    <property type="match status" value="1"/>
</dbReference>
<evidence type="ECO:0000256" key="3">
    <source>
        <dbReference type="ARBA" id="ARBA00022842"/>
    </source>
</evidence>
<dbReference type="PANTHER" id="PTHR20854:SF4">
    <property type="entry name" value="INOSITOL-1-MONOPHOSPHATASE-RELATED"/>
    <property type="match status" value="1"/>
</dbReference>
<sequence>MMNYQHFIYDSLDKVSKIARDNFGKVSSITKPEDNNQVLTKTDLEIGKLLIRAIEKKFPSHNIIDEEAGVIHKNSDFTWVIDPIDGTSNFANASPLYGCMFGLLLENKPIAGGIALPFYSDIITAAKGLGTFCNEKRIYVSQEKKLSNCLIAYGIDGHQENPEFTRSECELLAEIVLNIRNLRSSNSVFDIALVARGSYGAFLNRTSKVWDNVAQQIIIEEAGGMYTDFFGHQIDYSNTIYDPNKNFSFMAASTEIHGQLLKIVDSYHSK</sequence>
<keyword evidence="5" id="KW-1185">Reference proteome</keyword>